<keyword evidence="9" id="KW-1185">Reference proteome</keyword>
<comment type="catalytic activity">
    <reaction evidence="5 6">
        <text>L-arginine + H2O = L-citrulline + NH4(+)</text>
        <dbReference type="Rhea" id="RHEA:19597"/>
        <dbReference type="ChEBI" id="CHEBI:15377"/>
        <dbReference type="ChEBI" id="CHEBI:28938"/>
        <dbReference type="ChEBI" id="CHEBI:32682"/>
        <dbReference type="ChEBI" id="CHEBI:57743"/>
        <dbReference type="EC" id="3.5.3.6"/>
    </reaction>
</comment>
<dbReference type="NCBIfam" id="TIGR01078">
    <property type="entry name" value="arcA"/>
    <property type="match status" value="1"/>
</dbReference>
<dbReference type="PANTHER" id="PTHR47271:SF2">
    <property type="entry name" value="ARGININE DEIMINASE"/>
    <property type="match status" value="1"/>
</dbReference>
<dbReference type="UniPathway" id="UPA00254">
    <property type="reaction ID" value="UER00364"/>
</dbReference>
<dbReference type="Pfam" id="PF02274">
    <property type="entry name" value="ADI"/>
    <property type="match status" value="1"/>
</dbReference>
<keyword evidence="3 6" id="KW-0056">Arginine metabolism</keyword>
<evidence type="ECO:0000313" key="9">
    <source>
        <dbReference type="Proteomes" id="UP000052258"/>
    </source>
</evidence>
<proteinExistence type="inferred from homology"/>
<dbReference type="PATRIC" id="fig|1430899.3.peg.1021"/>
<dbReference type="AlphaFoldDB" id="A0A0J8GGF3"/>
<gene>
    <name evidence="6" type="primary">arcA</name>
    <name evidence="8" type="ORF">X560_0990</name>
</gene>
<dbReference type="InterPro" id="IPR003876">
    <property type="entry name" value="Arg_deiminase"/>
</dbReference>
<evidence type="ECO:0000313" key="8">
    <source>
        <dbReference type="EMBL" id="KMT60064.1"/>
    </source>
</evidence>
<comment type="pathway">
    <text evidence="1 6">Amino-acid degradation; L-arginine degradation via ADI pathway; carbamoyl phosphate from L-arginine: step 1/2.</text>
</comment>
<comment type="similarity">
    <text evidence="2 6">Belongs to the arginine deiminase family.</text>
</comment>
<evidence type="ECO:0000256" key="6">
    <source>
        <dbReference type="HAMAP-Rule" id="MF_00242"/>
    </source>
</evidence>
<keyword evidence="6" id="KW-0963">Cytoplasm</keyword>
<dbReference type="PRINTS" id="PR01466">
    <property type="entry name" value="ARGDEIMINASE"/>
</dbReference>
<dbReference type="NCBIfam" id="NF002381">
    <property type="entry name" value="PRK01388.1"/>
    <property type="match status" value="1"/>
</dbReference>
<dbReference type="Gene3D" id="3.75.10.10">
    <property type="entry name" value="L-arginine/glycine Amidinotransferase, Chain A"/>
    <property type="match status" value="1"/>
</dbReference>
<reference evidence="8 9" key="1">
    <citation type="journal article" date="2015" name="Genome Biol. Evol.">
        <title>Comparative Genomics of Listeria Sensu Lato: Genus-Wide Differences in Evolutionary Dynamics and the Progressive Gain of Complex, Potentially Pathogenicity-Related Traits through Lateral Gene Transfer.</title>
        <authorList>
            <person name="Chiara M."/>
            <person name="Caruso M."/>
            <person name="D'Erchia A.M."/>
            <person name="Manzari C."/>
            <person name="Fraccalvieri R."/>
            <person name="Goffredo E."/>
            <person name="Latorre L."/>
            <person name="Miccolupo A."/>
            <person name="Padalino I."/>
            <person name="Santagada G."/>
            <person name="Chiocco D."/>
            <person name="Pesole G."/>
            <person name="Horner D.S."/>
            <person name="Parisi A."/>
        </authorList>
    </citation>
    <scope>NUCLEOTIDE SEQUENCE [LARGE SCALE GENOMIC DNA]</scope>
    <source>
        <strain evidence="8 9">1991</strain>
    </source>
</reference>
<evidence type="ECO:0000256" key="3">
    <source>
        <dbReference type="ARBA" id="ARBA00022503"/>
    </source>
</evidence>
<keyword evidence="4 6" id="KW-0378">Hydrolase</keyword>
<evidence type="ECO:0000256" key="2">
    <source>
        <dbReference type="ARBA" id="ARBA00010206"/>
    </source>
</evidence>
<feature type="active site" description="Amidino-cysteine intermediate" evidence="6 7">
    <location>
        <position position="395"/>
    </location>
</feature>
<dbReference type="EMBL" id="AZHO01000011">
    <property type="protein sequence ID" value="KMT60064.1"/>
    <property type="molecule type" value="Genomic_DNA"/>
</dbReference>
<dbReference type="EC" id="3.5.3.6" evidence="6"/>
<evidence type="ECO:0000256" key="7">
    <source>
        <dbReference type="PIRSR" id="PIRSR006356-1"/>
    </source>
</evidence>
<dbReference type="GO" id="GO:0016990">
    <property type="term" value="F:arginine deiminase activity"/>
    <property type="evidence" value="ECO:0007669"/>
    <property type="project" value="UniProtKB-UniRule"/>
</dbReference>
<dbReference type="RefSeq" id="WP_007474149.1">
    <property type="nucleotide sequence ID" value="NZ_KQ130613.1"/>
</dbReference>
<protein>
    <recommendedName>
        <fullName evidence="6">Arginine deiminase</fullName>
        <shortName evidence="6">ADI</shortName>
        <ecNumber evidence="6">3.5.3.6</ecNumber>
    </recommendedName>
    <alternativeName>
        <fullName evidence="6">Arginine dihydrolase</fullName>
        <shortName evidence="6">AD</shortName>
    </alternativeName>
</protein>
<evidence type="ECO:0000256" key="4">
    <source>
        <dbReference type="ARBA" id="ARBA00022801"/>
    </source>
</evidence>
<dbReference type="Gene3D" id="1.10.3930.10">
    <property type="entry name" value="Arginine deiminase"/>
    <property type="match status" value="1"/>
</dbReference>
<name>A0A0J8GGF3_9LIST</name>
<dbReference type="GO" id="GO:0005737">
    <property type="term" value="C:cytoplasm"/>
    <property type="evidence" value="ECO:0007669"/>
    <property type="project" value="UniProtKB-SubCell"/>
</dbReference>
<dbReference type="PANTHER" id="PTHR47271">
    <property type="entry name" value="ARGININE DEIMINASE"/>
    <property type="match status" value="1"/>
</dbReference>
<comment type="caution">
    <text evidence="8">The sequence shown here is derived from an EMBL/GenBank/DDBJ whole genome shotgun (WGS) entry which is preliminary data.</text>
</comment>
<accession>A0A0J8GGF3</accession>
<evidence type="ECO:0000256" key="1">
    <source>
        <dbReference type="ARBA" id="ARBA00005213"/>
    </source>
</evidence>
<dbReference type="Proteomes" id="UP000052258">
    <property type="component" value="Unassembled WGS sequence"/>
</dbReference>
<dbReference type="SUPFAM" id="SSF55909">
    <property type="entry name" value="Pentein"/>
    <property type="match status" value="1"/>
</dbReference>
<dbReference type="PIRSF" id="PIRSF006356">
    <property type="entry name" value="Arg_deiminase"/>
    <property type="match status" value="1"/>
</dbReference>
<organism evidence="8 9">
    <name type="scientific">Listeria fleischmannii 1991</name>
    <dbReference type="NCBI Taxonomy" id="1430899"/>
    <lineage>
        <taxon>Bacteria</taxon>
        <taxon>Bacillati</taxon>
        <taxon>Bacillota</taxon>
        <taxon>Bacilli</taxon>
        <taxon>Bacillales</taxon>
        <taxon>Listeriaceae</taxon>
        <taxon>Listeria</taxon>
    </lineage>
</organism>
<dbReference type="GO" id="GO:0019546">
    <property type="term" value="P:L-arginine deiminase pathway"/>
    <property type="evidence" value="ECO:0007669"/>
    <property type="project" value="UniProtKB-UniRule"/>
</dbReference>
<sequence>MKLEINSEIGKLNQVVVKRPGQELENLTPQFLQEFLFDDIPFLPAIQKEHDYFVNVLLKNGAEVFYLEDLVQEAIRSEDVRAAFIQDVVKEAGQFGEEADYITSYLETFDLETLVQKVMTGVRKTDLPKRRIKRLDEMLEHRSPFYLAPLPNLYFTRDPAAVIGRGLVINHMFQPARKRESFFMKFIATHHPDFLEKTAPIWFDRNSPYTLEGGDIIILSEKILAIGISERTDPRAIQFLATNLFQTNPTIEKIIAIELPKSRSFMHLDTVFTMVSKNQFIIHPSVISSDLNFFTMEWEKSSNEVKITAENDIKAALKKALQVPEVDLIPCGGNDFINADREQWNDGANTLAIKPGEVVTYNRNQVSNELLKQHGIKVHEIISSELSRGRGGPRCMTMPLWRS</sequence>
<evidence type="ECO:0000256" key="5">
    <source>
        <dbReference type="ARBA" id="ARBA00049429"/>
    </source>
</evidence>
<dbReference type="HAMAP" id="MF_00242">
    <property type="entry name" value="Arg_deiminase"/>
    <property type="match status" value="1"/>
</dbReference>
<dbReference type="OrthoDB" id="9807502at2"/>
<comment type="subcellular location">
    <subcellularLocation>
        <location evidence="6">Cytoplasm</location>
    </subcellularLocation>
</comment>